<dbReference type="Proteomes" id="UP001216510">
    <property type="component" value="Chromosome"/>
</dbReference>
<dbReference type="EMBL" id="CP119083">
    <property type="protein sequence ID" value="WEF34638.1"/>
    <property type="molecule type" value="Genomic_DNA"/>
</dbReference>
<dbReference type="CDD" id="cd01949">
    <property type="entry name" value="GGDEF"/>
    <property type="match status" value="1"/>
</dbReference>
<evidence type="ECO:0000313" key="6">
    <source>
        <dbReference type="Proteomes" id="UP001216510"/>
    </source>
</evidence>
<dbReference type="InterPro" id="IPR000160">
    <property type="entry name" value="GGDEF_dom"/>
</dbReference>
<dbReference type="PROSITE" id="PS50112">
    <property type="entry name" value="PAS"/>
    <property type="match status" value="1"/>
</dbReference>
<proteinExistence type="predicted"/>
<evidence type="ECO:0000259" key="2">
    <source>
        <dbReference type="PROSITE" id="PS50113"/>
    </source>
</evidence>
<dbReference type="Pfam" id="PF08447">
    <property type="entry name" value="PAS_3"/>
    <property type="match status" value="1"/>
</dbReference>
<dbReference type="SUPFAM" id="SSF55073">
    <property type="entry name" value="Nucleotide cyclase"/>
    <property type="match status" value="1"/>
</dbReference>
<sequence>MRPHEIDETERLKVLQAYEILDTAPEDAFDQLVRLAATVCGTSMAALCFVDSEREWRKALLGCDIVEVSRNDSIAARMIEGRSDFGGTSGDTAHRTAGTTPDGKYFACAPLVTPEGCLLGALLVMDDKPYAPTPAQLESLDALAQQAMAQLELRRYRHRDPESQRDRIRQLADSMPHIVWAANPDGTIDFANHSIVEYAGVRYAGDIGRLWTELLHPDDVERTLREWTESVQTGRVFSAEYRLLRGIDQAYRWHLATGMPVRDDDGNIIRWYGTTTDIHDMKLAHDEIGRLAFYDTLTGLPNRQLLMDRLTHAVTLHERIGRVGAVLLLDLDHFKNINDTIGHNNGDLLLDLVAKRLIASVDASQTVARLGGDEFVIILEDIGICEEAAAGSARHVAYQVLNVLNAAFNLGGYERHITSSIGLALFSHPAPSITELLKRADLAMYQAKKMGRNTVCFFDPAIQEVALLRATLEAELRQALVRAEFSLYYQPQVNSSGAVIGVEALVRWQNPQRGTVSPAEFIPLAEDTGLILPLGRWVLEEACALLVGFAAAPATRELHVAVNVSALQFRQTNFVAELLAILENSGANPTRLKLELTESLLVEDIEVAIEKVIALKQHGVALSLDDFGTGYSSLMYLKRLPLDQLKIDQSFVQNLLHDSRDLAIVNTIITLGTTMGVGVIAEGVETAAQLDLLINIGCTLFQGYYFSRPLPDQQLHEYLQRHVLA</sequence>
<dbReference type="Gene3D" id="3.30.450.40">
    <property type="match status" value="1"/>
</dbReference>
<dbReference type="InterPro" id="IPR029787">
    <property type="entry name" value="Nucleotide_cyclase"/>
</dbReference>
<dbReference type="SMART" id="SM00267">
    <property type="entry name" value="GGDEF"/>
    <property type="match status" value="1"/>
</dbReference>
<dbReference type="PROSITE" id="PS50887">
    <property type="entry name" value="GGDEF"/>
    <property type="match status" value="1"/>
</dbReference>
<evidence type="ECO:0000259" key="3">
    <source>
        <dbReference type="PROSITE" id="PS50883"/>
    </source>
</evidence>
<dbReference type="CDD" id="cd00130">
    <property type="entry name" value="PAS"/>
    <property type="match status" value="1"/>
</dbReference>
<dbReference type="NCBIfam" id="TIGR00229">
    <property type="entry name" value="sensory_box"/>
    <property type="match status" value="1"/>
</dbReference>
<dbReference type="SMART" id="SM00052">
    <property type="entry name" value="EAL"/>
    <property type="match status" value="1"/>
</dbReference>
<feature type="domain" description="PAC" evidence="2">
    <location>
        <begin position="237"/>
        <end position="290"/>
    </location>
</feature>
<dbReference type="SUPFAM" id="SSF55781">
    <property type="entry name" value="GAF domain-like"/>
    <property type="match status" value="1"/>
</dbReference>
<dbReference type="InterPro" id="IPR000700">
    <property type="entry name" value="PAS-assoc_C"/>
</dbReference>
<dbReference type="Gene3D" id="3.30.70.270">
    <property type="match status" value="1"/>
</dbReference>
<gene>
    <name evidence="5" type="ORF">PX653_07715</name>
</gene>
<dbReference type="InterPro" id="IPR013655">
    <property type="entry name" value="PAS_fold_3"/>
</dbReference>
<evidence type="ECO:0000259" key="4">
    <source>
        <dbReference type="PROSITE" id="PS50887"/>
    </source>
</evidence>
<dbReference type="InterPro" id="IPR001633">
    <property type="entry name" value="EAL_dom"/>
</dbReference>
<dbReference type="InterPro" id="IPR035919">
    <property type="entry name" value="EAL_sf"/>
</dbReference>
<dbReference type="Gene3D" id="3.20.20.450">
    <property type="entry name" value="EAL domain"/>
    <property type="match status" value="1"/>
</dbReference>
<dbReference type="InterPro" id="IPR029016">
    <property type="entry name" value="GAF-like_dom_sf"/>
</dbReference>
<dbReference type="RefSeq" id="WP_277417313.1">
    <property type="nucleotide sequence ID" value="NZ_CP119083.1"/>
</dbReference>
<dbReference type="InterPro" id="IPR043128">
    <property type="entry name" value="Rev_trsase/Diguanyl_cyclase"/>
</dbReference>
<feature type="domain" description="GGDEF" evidence="4">
    <location>
        <begin position="322"/>
        <end position="460"/>
    </location>
</feature>
<keyword evidence="6" id="KW-1185">Reference proteome</keyword>
<dbReference type="Pfam" id="PF13492">
    <property type="entry name" value="GAF_3"/>
    <property type="match status" value="1"/>
</dbReference>
<accession>A0ABY8BH35</accession>
<dbReference type="PROSITE" id="PS50883">
    <property type="entry name" value="EAL"/>
    <property type="match status" value="1"/>
</dbReference>
<dbReference type="SMART" id="SM00091">
    <property type="entry name" value="PAS"/>
    <property type="match status" value="1"/>
</dbReference>
<evidence type="ECO:0000313" key="5">
    <source>
        <dbReference type="EMBL" id="WEF34638.1"/>
    </source>
</evidence>
<name>A0ABY8BH35_9BURK</name>
<dbReference type="Gene3D" id="3.30.450.20">
    <property type="entry name" value="PAS domain"/>
    <property type="match status" value="1"/>
</dbReference>
<evidence type="ECO:0000259" key="1">
    <source>
        <dbReference type="PROSITE" id="PS50112"/>
    </source>
</evidence>
<dbReference type="SUPFAM" id="SSF55785">
    <property type="entry name" value="PYP-like sensor domain (PAS domain)"/>
    <property type="match status" value="1"/>
</dbReference>
<organism evidence="5 6">
    <name type="scientific">Pseudoduganella chitinolytica</name>
    <dbReference type="NCBI Taxonomy" id="34070"/>
    <lineage>
        <taxon>Bacteria</taxon>
        <taxon>Pseudomonadati</taxon>
        <taxon>Pseudomonadota</taxon>
        <taxon>Betaproteobacteria</taxon>
        <taxon>Burkholderiales</taxon>
        <taxon>Oxalobacteraceae</taxon>
        <taxon>Telluria group</taxon>
        <taxon>Pseudoduganella</taxon>
    </lineage>
</organism>
<dbReference type="PROSITE" id="PS50113">
    <property type="entry name" value="PAC"/>
    <property type="match status" value="1"/>
</dbReference>
<dbReference type="NCBIfam" id="TIGR00254">
    <property type="entry name" value="GGDEF"/>
    <property type="match status" value="1"/>
</dbReference>
<dbReference type="InterPro" id="IPR000014">
    <property type="entry name" value="PAS"/>
</dbReference>
<dbReference type="CDD" id="cd01948">
    <property type="entry name" value="EAL"/>
    <property type="match status" value="1"/>
</dbReference>
<reference evidence="5 6" key="1">
    <citation type="submission" date="2023-02" db="EMBL/GenBank/DDBJ databases">
        <title>Gemone sequence of Telluria chitinolytica ACM 3522T.</title>
        <authorList>
            <person name="Frediansyah A."/>
            <person name="Miess H."/>
            <person name="Gross H."/>
        </authorList>
    </citation>
    <scope>NUCLEOTIDE SEQUENCE [LARGE SCALE GENOMIC DNA]</scope>
    <source>
        <strain evidence="5 6">ACM 3522</strain>
    </source>
</reference>
<dbReference type="Pfam" id="PF00990">
    <property type="entry name" value="GGDEF"/>
    <property type="match status" value="1"/>
</dbReference>
<dbReference type="InterPro" id="IPR052155">
    <property type="entry name" value="Biofilm_reg_signaling"/>
</dbReference>
<dbReference type="InterPro" id="IPR003018">
    <property type="entry name" value="GAF"/>
</dbReference>
<dbReference type="InterPro" id="IPR035965">
    <property type="entry name" value="PAS-like_dom_sf"/>
</dbReference>
<dbReference type="Pfam" id="PF00563">
    <property type="entry name" value="EAL"/>
    <property type="match status" value="1"/>
</dbReference>
<dbReference type="PANTHER" id="PTHR44757:SF2">
    <property type="entry name" value="BIOFILM ARCHITECTURE MAINTENANCE PROTEIN MBAA"/>
    <property type="match status" value="1"/>
</dbReference>
<dbReference type="PANTHER" id="PTHR44757">
    <property type="entry name" value="DIGUANYLATE CYCLASE DGCP"/>
    <property type="match status" value="1"/>
</dbReference>
<protein>
    <submittedName>
        <fullName evidence="5">EAL domain-containing protein</fullName>
    </submittedName>
</protein>
<feature type="domain" description="EAL" evidence="3">
    <location>
        <begin position="469"/>
        <end position="723"/>
    </location>
</feature>
<feature type="domain" description="PAS" evidence="1">
    <location>
        <begin position="164"/>
        <end position="234"/>
    </location>
</feature>
<dbReference type="SUPFAM" id="SSF141868">
    <property type="entry name" value="EAL domain-like"/>
    <property type="match status" value="1"/>
</dbReference>